<keyword evidence="5" id="KW-1185">Reference proteome</keyword>
<reference evidence="5" key="1">
    <citation type="journal article" date="2019" name="Int. J. Syst. Evol. Microbiol.">
        <title>The Global Catalogue of Microorganisms (GCM) 10K type strain sequencing project: providing services to taxonomists for standard genome sequencing and annotation.</title>
        <authorList>
            <consortium name="The Broad Institute Genomics Platform"/>
            <consortium name="The Broad Institute Genome Sequencing Center for Infectious Disease"/>
            <person name="Wu L."/>
            <person name="Ma J."/>
        </authorList>
    </citation>
    <scope>NUCLEOTIDE SEQUENCE [LARGE SCALE GENOMIC DNA]</scope>
    <source>
        <strain evidence="5">JCM 4087</strain>
    </source>
</reference>
<sequence>MNCTLRGRIYAALILMLLVSGSAIAQDPDSNPAAVPTDRLSEPWWAARHEAILKEVQAHPDAQLLMIGDSITNNYDKANPPDENFQPTWNEFYEPRKALNLGFSGDGTQHVLWRLNHGEMDGLHPKTAVLLVGTNNTGVYKETAEQTETGIDAVIADLEQRLPGTKILLMGLLPSAMSEKKSEEDRAINRYLATCYSEDPRVTYLDVGSIFYANGALNTSIFYDPRLSYHPPALHPDTHGQRMMAEAIEPTLAKLMGDDPRVPLDQMTDINTALIPVGSLEQDMYDWYARHHAELEVKKHLDPEVVMIGDSITHFWGGEPASSRVAGAMAWQHLFGDAQVLNMGFGWDRTQNVLWRLRQGEFDGLHPKWVVLNIGTNNLTGSIHARTSTPKEIVEAIGVICDEIHRMSPETHIVLMAIFPRGEDPNGPLRAPIKETNRLLAEHFAGNALVTYVDIGQKFLTPDGTLTKEMMPDGTHPGETGYQIWADALVAAGVKP</sequence>
<evidence type="ECO:0000259" key="3">
    <source>
        <dbReference type="Pfam" id="PF13472"/>
    </source>
</evidence>
<feature type="domain" description="SGNH hydrolase-type esterase" evidence="3">
    <location>
        <begin position="67"/>
        <end position="242"/>
    </location>
</feature>
<dbReference type="Proteomes" id="UP001596091">
    <property type="component" value="Unassembled WGS sequence"/>
</dbReference>
<evidence type="ECO:0000313" key="4">
    <source>
        <dbReference type="EMBL" id="MFC5861578.1"/>
    </source>
</evidence>
<evidence type="ECO:0000256" key="1">
    <source>
        <dbReference type="ARBA" id="ARBA00038184"/>
    </source>
</evidence>
<gene>
    <name evidence="4" type="ORF">ACFPT7_04690</name>
</gene>
<accession>A0ABW1EDY9</accession>
<dbReference type="InterPro" id="IPR013830">
    <property type="entry name" value="SGNH_hydro"/>
</dbReference>
<evidence type="ECO:0000313" key="5">
    <source>
        <dbReference type="Proteomes" id="UP001596091"/>
    </source>
</evidence>
<comment type="caution">
    <text evidence="4">The sequence shown here is derived from an EMBL/GenBank/DDBJ whole genome shotgun (WGS) entry which is preliminary data.</text>
</comment>
<dbReference type="RefSeq" id="WP_263336914.1">
    <property type="nucleotide sequence ID" value="NZ_JAGSYH010000004.1"/>
</dbReference>
<comment type="similarity">
    <text evidence="1">Belongs to the 'GDSL' lipolytic enzyme family. Platelet-activating factor acetylhydrolase IB beta/gamma subunits subfamily.</text>
</comment>
<proteinExistence type="inferred from homology"/>
<keyword evidence="2" id="KW-0732">Signal</keyword>
<feature type="domain" description="SGNH hydrolase-type esterase" evidence="3">
    <location>
        <begin position="308"/>
        <end position="484"/>
    </location>
</feature>
<dbReference type="EMBL" id="JBHSPH010000002">
    <property type="protein sequence ID" value="MFC5861578.1"/>
    <property type="molecule type" value="Genomic_DNA"/>
</dbReference>
<dbReference type="PANTHER" id="PTHR11852">
    <property type="entry name" value="PLATELET-ACTIVATING FACTOR ACETYLHYDROLASE"/>
    <property type="match status" value="1"/>
</dbReference>
<dbReference type="Pfam" id="PF13472">
    <property type="entry name" value="Lipase_GDSL_2"/>
    <property type="match status" value="2"/>
</dbReference>
<organism evidence="4 5">
    <name type="scientific">Acidicapsa dinghuensis</name>
    <dbReference type="NCBI Taxonomy" id="2218256"/>
    <lineage>
        <taxon>Bacteria</taxon>
        <taxon>Pseudomonadati</taxon>
        <taxon>Acidobacteriota</taxon>
        <taxon>Terriglobia</taxon>
        <taxon>Terriglobales</taxon>
        <taxon>Acidobacteriaceae</taxon>
        <taxon>Acidicapsa</taxon>
    </lineage>
</organism>
<feature type="signal peptide" evidence="2">
    <location>
        <begin position="1"/>
        <end position="25"/>
    </location>
</feature>
<dbReference type="InterPro" id="IPR036514">
    <property type="entry name" value="SGNH_hydro_sf"/>
</dbReference>
<dbReference type="Gene3D" id="3.40.50.1110">
    <property type="entry name" value="SGNH hydrolase"/>
    <property type="match status" value="2"/>
</dbReference>
<name>A0ABW1EDY9_9BACT</name>
<feature type="chain" id="PRO_5047186231" evidence="2">
    <location>
        <begin position="26"/>
        <end position="496"/>
    </location>
</feature>
<protein>
    <submittedName>
        <fullName evidence="4">GDSL-type esterase/lipase family protein</fullName>
    </submittedName>
</protein>
<dbReference type="SUPFAM" id="SSF52266">
    <property type="entry name" value="SGNH hydrolase"/>
    <property type="match status" value="2"/>
</dbReference>
<evidence type="ECO:0000256" key="2">
    <source>
        <dbReference type="SAM" id="SignalP"/>
    </source>
</evidence>
<dbReference type="PANTHER" id="PTHR11852:SF0">
    <property type="entry name" value="PLATELET-ACTIVATING FACTOR ACETYLHYDROLASE IB SUBUNIT BETA HOMOLOG"/>
    <property type="match status" value="1"/>
</dbReference>